<feature type="chain" id="PRO_5022885046" evidence="1">
    <location>
        <begin position="21"/>
        <end position="116"/>
    </location>
</feature>
<proteinExistence type="predicted"/>
<name>A0A5B0QW87_PUCGR</name>
<feature type="signal peptide" evidence="1">
    <location>
        <begin position="1"/>
        <end position="20"/>
    </location>
</feature>
<evidence type="ECO:0000313" key="3">
    <source>
        <dbReference type="Proteomes" id="UP000325313"/>
    </source>
</evidence>
<organism evidence="2 3">
    <name type="scientific">Puccinia graminis f. sp. tritici</name>
    <dbReference type="NCBI Taxonomy" id="56615"/>
    <lineage>
        <taxon>Eukaryota</taxon>
        <taxon>Fungi</taxon>
        <taxon>Dikarya</taxon>
        <taxon>Basidiomycota</taxon>
        <taxon>Pucciniomycotina</taxon>
        <taxon>Pucciniomycetes</taxon>
        <taxon>Pucciniales</taxon>
        <taxon>Pucciniaceae</taxon>
        <taxon>Puccinia</taxon>
    </lineage>
</organism>
<reference evidence="2 3" key="1">
    <citation type="submission" date="2019-05" db="EMBL/GenBank/DDBJ databases">
        <title>Emergence of the Ug99 lineage of the wheat stem rust pathogen through somatic hybridization.</title>
        <authorList>
            <person name="Li F."/>
            <person name="Upadhyaya N.M."/>
            <person name="Sperschneider J."/>
            <person name="Matny O."/>
            <person name="Nguyen-Phuc H."/>
            <person name="Mago R."/>
            <person name="Raley C."/>
            <person name="Miller M.E."/>
            <person name="Silverstein K.A.T."/>
            <person name="Henningsen E."/>
            <person name="Hirsch C.D."/>
            <person name="Visser B."/>
            <person name="Pretorius Z.A."/>
            <person name="Steffenson B.J."/>
            <person name="Schwessinger B."/>
            <person name="Dodds P.N."/>
            <person name="Figueroa M."/>
        </authorList>
    </citation>
    <scope>NUCLEOTIDE SEQUENCE [LARGE SCALE GENOMIC DNA]</scope>
    <source>
        <strain evidence="2 3">Ug99</strain>
    </source>
</reference>
<accession>A0A5B0QW87</accession>
<dbReference type="Proteomes" id="UP000325313">
    <property type="component" value="Unassembled WGS sequence"/>
</dbReference>
<comment type="caution">
    <text evidence="2">The sequence shown here is derived from an EMBL/GenBank/DDBJ whole genome shotgun (WGS) entry which is preliminary data.</text>
</comment>
<dbReference type="AlphaFoldDB" id="A0A5B0QW87"/>
<sequence>MWVGIELPVGLGMVLCPCVGYNVEVQQSTMLLSINSGKQGIHICTQPFEEGLSKLHVSDCCNMNVTCHFLAAARHPGVSSETSESERTESLRNYRLYNLKFQYRLVNIAARTIKCW</sequence>
<keyword evidence="1" id="KW-0732">Signal</keyword>
<protein>
    <submittedName>
        <fullName evidence="2">Uncharacterized protein</fullName>
    </submittedName>
</protein>
<evidence type="ECO:0000313" key="2">
    <source>
        <dbReference type="EMBL" id="KAA1117175.1"/>
    </source>
</evidence>
<dbReference type="EMBL" id="VDEP01000270">
    <property type="protein sequence ID" value="KAA1117175.1"/>
    <property type="molecule type" value="Genomic_DNA"/>
</dbReference>
<evidence type="ECO:0000256" key="1">
    <source>
        <dbReference type="SAM" id="SignalP"/>
    </source>
</evidence>
<gene>
    <name evidence="2" type="ORF">PGTUg99_036694</name>
</gene>